<reference evidence="9 10" key="1">
    <citation type="journal article" date="2015" name="Stand. Genomic Sci.">
        <title>Genomic Encyclopedia of Bacterial and Archaeal Type Strains, Phase III: the genomes of soil and plant-associated and newly described type strains.</title>
        <authorList>
            <person name="Whitman W.B."/>
            <person name="Woyke T."/>
            <person name="Klenk H.P."/>
            <person name="Zhou Y."/>
            <person name="Lilburn T.G."/>
            <person name="Beck B.J."/>
            <person name="De Vos P."/>
            <person name="Vandamme P."/>
            <person name="Eisen J.A."/>
            <person name="Garrity G."/>
            <person name="Hugenholtz P."/>
            <person name="Kyrpides N.C."/>
        </authorList>
    </citation>
    <scope>NUCLEOTIDE SEQUENCE [LARGE SCALE GENOMIC DNA]</scope>
    <source>
        <strain evidence="9 10">CECT 8445</strain>
    </source>
</reference>
<accession>A0A4R1KRZ4</accession>
<keyword evidence="5 7" id="KW-1133">Transmembrane helix</keyword>
<comment type="subcellular location">
    <subcellularLocation>
        <location evidence="1">Membrane</location>
        <topology evidence="1">Multi-pass membrane protein</topology>
    </subcellularLocation>
</comment>
<keyword evidence="4 7" id="KW-0812">Transmembrane</keyword>
<dbReference type="GO" id="GO:0016020">
    <property type="term" value="C:membrane"/>
    <property type="evidence" value="ECO:0007669"/>
    <property type="project" value="UniProtKB-SubCell"/>
</dbReference>
<keyword evidence="3 9" id="KW-0808">Transferase</keyword>
<dbReference type="Proteomes" id="UP000295714">
    <property type="component" value="Unassembled WGS sequence"/>
</dbReference>
<dbReference type="GO" id="GO:0016780">
    <property type="term" value="F:phosphotransferase activity, for other substituted phosphate groups"/>
    <property type="evidence" value="ECO:0007669"/>
    <property type="project" value="TreeGrafter"/>
</dbReference>
<dbReference type="InterPro" id="IPR017475">
    <property type="entry name" value="EPS_sugar_tfrase"/>
</dbReference>
<dbReference type="OrthoDB" id="9808602at2"/>
<dbReference type="Pfam" id="PF13727">
    <property type="entry name" value="CoA_binding_3"/>
    <property type="match status" value="1"/>
</dbReference>
<protein>
    <submittedName>
        <fullName evidence="9">Putative colanic acid biosynthesis UDP-glucose lipid carrier transferase</fullName>
    </submittedName>
</protein>
<proteinExistence type="inferred from homology"/>
<name>A0A4R1KRZ4_9FLAO</name>
<comment type="similarity">
    <text evidence="2">Belongs to the bacterial sugar transferase family.</text>
</comment>
<evidence type="ECO:0000256" key="5">
    <source>
        <dbReference type="ARBA" id="ARBA00022989"/>
    </source>
</evidence>
<evidence type="ECO:0000313" key="10">
    <source>
        <dbReference type="Proteomes" id="UP000295714"/>
    </source>
</evidence>
<evidence type="ECO:0000256" key="1">
    <source>
        <dbReference type="ARBA" id="ARBA00004141"/>
    </source>
</evidence>
<dbReference type="RefSeq" id="WP_132704824.1">
    <property type="nucleotide sequence ID" value="NZ_SMGI01000002.1"/>
</dbReference>
<evidence type="ECO:0000256" key="7">
    <source>
        <dbReference type="SAM" id="Phobius"/>
    </source>
</evidence>
<keyword evidence="10" id="KW-1185">Reference proteome</keyword>
<dbReference type="EMBL" id="SMGI01000002">
    <property type="protein sequence ID" value="TCK67792.1"/>
    <property type="molecule type" value="Genomic_DNA"/>
</dbReference>
<feature type="transmembrane region" description="Helical" evidence="7">
    <location>
        <begin position="281"/>
        <end position="303"/>
    </location>
</feature>
<feature type="transmembrane region" description="Helical" evidence="7">
    <location>
        <begin position="114"/>
        <end position="137"/>
    </location>
</feature>
<sequence>MGYIRGRYSWLLRPILILFDIIVILFLASYYIDFKTFGLPYWSVGFLKSEATVFVFYASILWLISAFSIKFYNVYRYTTSLNIFGLLIKQFLIFFIIVFAFVGFYRGIDINKTIILKYLLSSFFIIGAAKFLMFYGLRSYRKLLKGNHRQILIIGNTESAKELETFFKENEKYGYNVLGVYSNKQPSSVSGNLDDAIKLISKNQTIDEIYCAMEELTENEINSFVKYAEINRFNIKFIPKTSDFLNKRLKTDFYNYLPVLSIQEVALNQPFNRVLKRAFDVLFSILIIVFVLSWLSIILFVLIKLESRGPLFYKHKRNGINYKEFNCYKYRSLKTNGSEKEDYIKRQDSRVTKIGAFLRRTSLDELPQFINVLKGEMSVVGPRPHMLAYTEAYSKKIDTYNFIFRHNVKPGITGLAQVKGFRGEIKSDEDIINRVKYDIFYIENWSILLDLDIIGKTILSVIKGDEKAY</sequence>
<organism evidence="9 10">
    <name type="scientific">Winogradskyella wandonensis</name>
    <dbReference type="NCBI Taxonomy" id="1442586"/>
    <lineage>
        <taxon>Bacteria</taxon>
        <taxon>Pseudomonadati</taxon>
        <taxon>Bacteroidota</taxon>
        <taxon>Flavobacteriia</taxon>
        <taxon>Flavobacteriales</taxon>
        <taxon>Flavobacteriaceae</taxon>
        <taxon>Winogradskyella</taxon>
    </lineage>
</organism>
<feature type="transmembrane region" description="Helical" evidence="7">
    <location>
        <begin position="52"/>
        <end position="72"/>
    </location>
</feature>
<gene>
    <name evidence="9" type="ORF">DFQ05_1573</name>
</gene>
<dbReference type="PANTHER" id="PTHR30576">
    <property type="entry name" value="COLANIC BIOSYNTHESIS UDP-GLUCOSE LIPID CARRIER TRANSFERASE"/>
    <property type="match status" value="1"/>
</dbReference>
<evidence type="ECO:0000256" key="4">
    <source>
        <dbReference type="ARBA" id="ARBA00022692"/>
    </source>
</evidence>
<evidence type="ECO:0000256" key="3">
    <source>
        <dbReference type="ARBA" id="ARBA00022679"/>
    </source>
</evidence>
<comment type="caution">
    <text evidence="9">The sequence shown here is derived from an EMBL/GenBank/DDBJ whole genome shotgun (WGS) entry which is preliminary data.</text>
</comment>
<feature type="domain" description="Bacterial sugar transferase" evidence="8">
    <location>
        <begin position="276"/>
        <end position="463"/>
    </location>
</feature>
<feature type="transmembrane region" description="Helical" evidence="7">
    <location>
        <begin position="12"/>
        <end position="32"/>
    </location>
</feature>
<evidence type="ECO:0000259" key="8">
    <source>
        <dbReference type="Pfam" id="PF02397"/>
    </source>
</evidence>
<dbReference type="NCBIfam" id="TIGR03025">
    <property type="entry name" value="EPS_sugtrans"/>
    <property type="match status" value="1"/>
</dbReference>
<dbReference type="PANTHER" id="PTHR30576:SF0">
    <property type="entry name" value="UNDECAPRENYL-PHOSPHATE N-ACETYLGALACTOSAMINYL 1-PHOSPHATE TRANSFERASE-RELATED"/>
    <property type="match status" value="1"/>
</dbReference>
<dbReference type="Pfam" id="PF02397">
    <property type="entry name" value="Bac_transf"/>
    <property type="match status" value="1"/>
</dbReference>
<dbReference type="AlphaFoldDB" id="A0A4R1KRZ4"/>
<feature type="transmembrane region" description="Helical" evidence="7">
    <location>
        <begin position="84"/>
        <end position="108"/>
    </location>
</feature>
<evidence type="ECO:0000256" key="6">
    <source>
        <dbReference type="ARBA" id="ARBA00023136"/>
    </source>
</evidence>
<evidence type="ECO:0000256" key="2">
    <source>
        <dbReference type="ARBA" id="ARBA00006464"/>
    </source>
</evidence>
<keyword evidence="6 7" id="KW-0472">Membrane</keyword>
<dbReference type="Gene3D" id="3.40.50.720">
    <property type="entry name" value="NAD(P)-binding Rossmann-like Domain"/>
    <property type="match status" value="1"/>
</dbReference>
<evidence type="ECO:0000313" key="9">
    <source>
        <dbReference type="EMBL" id="TCK67792.1"/>
    </source>
</evidence>
<dbReference type="InterPro" id="IPR003362">
    <property type="entry name" value="Bact_transf"/>
</dbReference>